<dbReference type="InterPro" id="IPR023210">
    <property type="entry name" value="NADP_OxRdtase_dom"/>
</dbReference>
<keyword evidence="1" id="KW-0560">Oxidoreductase</keyword>
<dbReference type="STRING" id="50376.A0A517LDV8"/>
<dbReference type="PANTHER" id="PTHR43625:SF78">
    <property type="entry name" value="PYRIDOXAL REDUCTASE-RELATED"/>
    <property type="match status" value="1"/>
</dbReference>
<dbReference type="CDD" id="cd19077">
    <property type="entry name" value="AKR_AKR8A1-2"/>
    <property type="match status" value="1"/>
</dbReference>
<dbReference type="OrthoDB" id="37537at2759"/>
<feature type="domain" description="NADP-dependent oxidoreductase" evidence="2">
    <location>
        <begin position="18"/>
        <end position="315"/>
    </location>
</feature>
<dbReference type="GO" id="GO:0005737">
    <property type="term" value="C:cytoplasm"/>
    <property type="evidence" value="ECO:0007669"/>
    <property type="project" value="TreeGrafter"/>
</dbReference>
<evidence type="ECO:0000313" key="4">
    <source>
        <dbReference type="Proteomes" id="UP000316270"/>
    </source>
</evidence>
<proteinExistence type="predicted"/>
<gene>
    <name evidence="3" type="ORF">FKW77_006286</name>
</gene>
<evidence type="ECO:0000259" key="2">
    <source>
        <dbReference type="Pfam" id="PF00248"/>
    </source>
</evidence>
<dbReference type="SUPFAM" id="SSF51430">
    <property type="entry name" value="NAD(P)-linked oxidoreductase"/>
    <property type="match status" value="1"/>
</dbReference>
<accession>A0A517LDV8</accession>
<evidence type="ECO:0000313" key="3">
    <source>
        <dbReference type="EMBL" id="QDS73823.1"/>
    </source>
</evidence>
<dbReference type="EMBL" id="CP042194">
    <property type="protein sequence ID" value="QDS73823.1"/>
    <property type="molecule type" value="Genomic_DNA"/>
</dbReference>
<name>A0A517LDV8_9PEZI</name>
<keyword evidence="4" id="KW-1185">Reference proteome</keyword>
<sequence>MSTVPTPRLGGKTVGKTGYGLMGLTWRAKPQPLEDSIAVMKAALESGANFWNGGTLYGTKEYNSEQLLNAYFIKYPEDAEKVVISIKGGFDASKHAPNGSPAFLRREVDALAKSAEGKWKIDIFEAARVDPNVPIEETVKGLEELVKEGLIGGIGLSECSAQTIRRAAKVAKIESVEVEFSLFSTDILDNGIAQACYELGITIVAYSPLSRGLLTGEITKFDDLPADDMRRHFPRFQPENFEKNMDLVREVQALAKSKGCTSGQIALAWIKAHSGRDGLPVIVPIPGTTTTKRLAENMKDVALSEGDLKELDEAVKRCSVHGGRYGGPLASLMDG</sequence>
<dbReference type="PANTHER" id="PTHR43625">
    <property type="entry name" value="AFLATOXIN B1 ALDEHYDE REDUCTASE"/>
    <property type="match status" value="1"/>
</dbReference>
<dbReference type="Pfam" id="PF00248">
    <property type="entry name" value="Aldo_ket_red"/>
    <property type="match status" value="1"/>
</dbReference>
<dbReference type="Proteomes" id="UP000316270">
    <property type="component" value="Chromosome 10"/>
</dbReference>
<dbReference type="InterPro" id="IPR050791">
    <property type="entry name" value="Aldo-Keto_reductase"/>
</dbReference>
<dbReference type="Gene3D" id="3.20.20.100">
    <property type="entry name" value="NADP-dependent oxidoreductase domain"/>
    <property type="match status" value="1"/>
</dbReference>
<dbReference type="GO" id="GO:0016491">
    <property type="term" value="F:oxidoreductase activity"/>
    <property type="evidence" value="ECO:0007669"/>
    <property type="project" value="UniProtKB-KW"/>
</dbReference>
<reference evidence="3 4" key="1">
    <citation type="submission" date="2019-07" db="EMBL/GenBank/DDBJ databases">
        <title>Finished genome of Venturia effusa.</title>
        <authorList>
            <person name="Young C.A."/>
            <person name="Cox M.P."/>
            <person name="Ganley A.R.D."/>
            <person name="David W.J."/>
        </authorList>
    </citation>
    <scope>NUCLEOTIDE SEQUENCE [LARGE SCALE GENOMIC DNA]</scope>
    <source>
        <strain evidence="4">albino</strain>
    </source>
</reference>
<evidence type="ECO:0000256" key="1">
    <source>
        <dbReference type="ARBA" id="ARBA00023002"/>
    </source>
</evidence>
<organism evidence="3 4">
    <name type="scientific">Venturia effusa</name>
    <dbReference type="NCBI Taxonomy" id="50376"/>
    <lineage>
        <taxon>Eukaryota</taxon>
        <taxon>Fungi</taxon>
        <taxon>Dikarya</taxon>
        <taxon>Ascomycota</taxon>
        <taxon>Pezizomycotina</taxon>
        <taxon>Dothideomycetes</taxon>
        <taxon>Pleosporomycetidae</taxon>
        <taxon>Venturiales</taxon>
        <taxon>Venturiaceae</taxon>
        <taxon>Venturia</taxon>
    </lineage>
</organism>
<dbReference type="InterPro" id="IPR036812">
    <property type="entry name" value="NAD(P)_OxRdtase_dom_sf"/>
</dbReference>
<dbReference type="AlphaFoldDB" id="A0A517LDV8"/>
<protein>
    <recommendedName>
        <fullName evidence="2">NADP-dependent oxidoreductase domain-containing protein</fullName>
    </recommendedName>
</protein>